<proteinExistence type="inferred from homology"/>
<comment type="function">
    <text evidence="1 19">Component of the ubiquinol-cytochrome c reductase complex (complex III or cytochrome b-c1 complex) that is part of the mitochondrial respiratory chain. The b-c1 complex mediates electron transfer from ubiquinol to cytochrome c. Contributes to the generation of a proton gradient across the mitochondrial membrane that is then used for ATP synthesis.</text>
</comment>
<evidence type="ECO:0000256" key="18">
    <source>
        <dbReference type="PIRSR" id="PIRSR038885-2"/>
    </source>
</evidence>
<dbReference type="PROSITE" id="PS51003">
    <property type="entry name" value="CYTB_CTER"/>
    <property type="match status" value="1"/>
</dbReference>
<keyword evidence="14 19" id="KW-0496">Mitochondrion</keyword>
<feature type="transmembrane region" description="Helical" evidence="19">
    <location>
        <begin position="300"/>
        <end position="319"/>
    </location>
</feature>
<keyword evidence="9" id="KW-0999">Mitochondrion inner membrane</keyword>
<keyword evidence="7 19" id="KW-0812">Transmembrane</keyword>
<keyword evidence="4 19" id="KW-0813">Transport</keyword>
<feature type="transmembrane region" description="Helical" evidence="19">
    <location>
        <begin position="364"/>
        <end position="384"/>
    </location>
</feature>
<dbReference type="EMBL" id="MT410851">
    <property type="protein sequence ID" value="QMP96495.1"/>
    <property type="molecule type" value="Genomic_DNA"/>
</dbReference>
<dbReference type="AlphaFoldDB" id="A0A7D7JCG8"/>
<keyword evidence="11 19" id="KW-1133">Transmembrane helix</keyword>
<feature type="transmembrane region" description="Helical" evidence="19">
    <location>
        <begin position="190"/>
        <end position="212"/>
    </location>
</feature>
<evidence type="ECO:0000256" key="17">
    <source>
        <dbReference type="PIRSR" id="PIRSR038885-1"/>
    </source>
</evidence>
<feature type="transmembrane region" description="Helical" evidence="19">
    <location>
        <begin position="241"/>
        <end position="262"/>
    </location>
</feature>
<feature type="domain" description="Cytochrome b/b6 N-terminal region profile" evidence="20">
    <location>
        <begin position="12"/>
        <end position="221"/>
    </location>
</feature>
<evidence type="ECO:0000256" key="7">
    <source>
        <dbReference type="ARBA" id="ARBA00022692"/>
    </source>
</evidence>
<dbReference type="GO" id="GO:0006122">
    <property type="term" value="P:mitochondrial electron transport, ubiquinol to cytochrome c"/>
    <property type="evidence" value="ECO:0007669"/>
    <property type="project" value="TreeGrafter"/>
</dbReference>
<dbReference type="PROSITE" id="PS51002">
    <property type="entry name" value="CYTB_NTER"/>
    <property type="match status" value="1"/>
</dbReference>
<evidence type="ECO:0000256" key="15">
    <source>
        <dbReference type="ARBA" id="ARBA00023136"/>
    </source>
</evidence>
<evidence type="ECO:0000259" key="20">
    <source>
        <dbReference type="PROSITE" id="PS51002"/>
    </source>
</evidence>
<dbReference type="InterPro" id="IPR005798">
    <property type="entry name" value="Cyt_b/b6_C"/>
</dbReference>
<dbReference type="Pfam" id="PF00032">
    <property type="entry name" value="Cytochrom_B_C"/>
    <property type="match status" value="1"/>
</dbReference>
<dbReference type="InterPro" id="IPR027387">
    <property type="entry name" value="Cytb/b6-like_sf"/>
</dbReference>
<dbReference type="InterPro" id="IPR048260">
    <property type="entry name" value="Cytochrome_b_C_euk/bac"/>
</dbReference>
<feature type="transmembrane region" description="Helical" evidence="19">
    <location>
        <begin position="42"/>
        <end position="68"/>
    </location>
</feature>
<name>A0A7D7JCG8_9ANNE</name>
<sequence>MHLKDLYVHLYMFKPLRIKHPLFKVMNNAVVDLPAPNNISIWWNYGSLLGLALVIQTITGIFLAMHYASNVELAFSSVMHITRDVEYGWLIRYMHANGASMFFLFLYLHIGRGLYYSSYKMMETWNIGVTLYILTMATAFMGYVLPWGQMSFWGATVITNLLSTIPYIGTSLVEWIWGGFAVDNATLNRFFSFHFLLPFMMMGMVVLHLMFLHQTGSNNPLGYNSDSDRISFHLYYSSKDFVGFTMAFTILMIMIAFMPNYFSDPENYLMANSSVTPAHIKPEWYFLWIYAILRSVPNKLGGVVAAFSGILIMYLMPLYKAPLMKSMNFYPMCKFSFWMFIMSFMVLTWIGGRPVDEPYITTGQLATLIYFSYFIISPLSIYTWDSMMK</sequence>
<protein>
    <recommendedName>
        <fullName evidence="3 19">Cytochrome b</fullName>
    </recommendedName>
</protein>
<dbReference type="PIRSF" id="PIRSF038885">
    <property type="entry name" value="COB"/>
    <property type="match status" value="1"/>
</dbReference>
<dbReference type="GO" id="GO:0046872">
    <property type="term" value="F:metal ion binding"/>
    <property type="evidence" value="ECO:0007669"/>
    <property type="project" value="UniProtKB-UniRule"/>
</dbReference>
<comment type="similarity">
    <text evidence="16 19">Belongs to the cytochrome b family.</text>
</comment>
<feature type="binding site" description="axial binding residue" evidence="18">
    <location>
        <position position="109"/>
    </location>
    <ligand>
        <name>heme b</name>
        <dbReference type="ChEBI" id="CHEBI:60344"/>
        <label>b566</label>
    </ligand>
    <ligandPart>
        <name>Fe</name>
        <dbReference type="ChEBI" id="CHEBI:18248"/>
    </ligandPart>
</feature>
<dbReference type="CDD" id="cd00284">
    <property type="entry name" value="Cytochrome_b_N"/>
    <property type="match status" value="1"/>
</dbReference>
<dbReference type="SUPFAM" id="SSF81342">
    <property type="entry name" value="Transmembrane di-heme cytochromes"/>
    <property type="match status" value="1"/>
</dbReference>
<keyword evidence="5 18" id="KW-0349">Heme</keyword>
<feature type="binding site" evidence="17">
    <location>
        <position position="213"/>
    </location>
    <ligand>
        <name>a ubiquinone</name>
        <dbReference type="ChEBI" id="CHEBI:16389"/>
    </ligand>
</feature>
<gene>
    <name evidence="22" type="primary">CYTB</name>
</gene>
<evidence type="ECO:0000256" key="3">
    <source>
        <dbReference type="ARBA" id="ARBA00013531"/>
    </source>
</evidence>
<feature type="binding site" description="axial binding residue" evidence="18">
    <location>
        <position position="208"/>
    </location>
    <ligand>
        <name>heme b</name>
        <dbReference type="ChEBI" id="CHEBI:60344"/>
        <label>b566</label>
    </ligand>
    <ligandPart>
        <name>Fe</name>
        <dbReference type="ChEBI" id="CHEBI:18248"/>
    </ligandPart>
</feature>
<evidence type="ECO:0000256" key="11">
    <source>
        <dbReference type="ARBA" id="ARBA00022989"/>
    </source>
</evidence>
<dbReference type="InterPro" id="IPR030689">
    <property type="entry name" value="Cytochrome_b"/>
</dbReference>
<evidence type="ECO:0000256" key="13">
    <source>
        <dbReference type="ARBA" id="ARBA00023075"/>
    </source>
</evidence>
<evidence type="ECO:0000256" key="10">
    <source>
        <dbReference type="ARBA" id="ARBA00022982"/>
    </source>
</evidence>
<evidence type="ECO:0000256" key="1">
    <source>
        <dbReference type="ARBA" id="ARBA00002566"/>
    </source>
</evidence>
<feature type="transmembrane region" description="Helical" evidence="19">
    <location>
        <begin position="331"/>
        <end position="352"/>
    </location>
</feature>
<dbReference type="GO" id="GO:0008121">
    <property type="term" value="F:quinol-cytochrome-c reductase activity"/>
    <property type="evidence" value="ECO:0007669"/>
    <property type="project" value="InterPro"/>
</dbReference>
<dbReference type="GO" id="GO:0016491">
    <property type="term" value="F:oxidoreductase activity"/>
    <property type="evidence" value="ECO:0007669"/>
    <property type="project" value="UniProtKB-UniRule"/>
</dbReference>
<dbReference type="Pfam" id="PF00033">
    <property type="entry name" value="Cytochrome_B"/>
    <property type="match status" value="1"/>
</dbReference>
<evidence type="ECO:0000256" key="5">
    <source>
        <dbReference type="ARBA" id="ARBA00022617"/>
    </source>
</evidence>
<dbReference type="PANTHER" id="PTHR19271">
    <property type="entry name" value="CYTOCHROME B"/>
    <property type="match status" value="1"/>
</dbReference>
<keyword evidence="15 19" id="KW-0472">Membrane</keyword>
<geneLocation type="mitochondrion" evidence="22"/>
<dbReference type="Gene3D" id="1.20.810.10">
    <property type="entry name" value="Cytochrome Bc1 Complex, Chain C"/>
    <property type="match status" value="1"/>
</dbReference>
<comment type="cofactor">
    <cofactor evidence="19">
        <name>heme b</name>
        <dbReference type="ChEBI" id="CHEBI:60344"/>
    </cofactor>
    <text evidence="19">Binds 2 heme groups non-covalently.</text>
</comment>
<dbReference type="InterPro" id="IPR048259">
    <property type="entry name" value="Cytochrome_b_N_euk/bac"/>
</dbReference>
<evidence type="ECO:0000256" key="2">
    <source>
        <dbReference type="ARBA" id="ARBA00004448"/>
    </source>
</evidence>
<dbReference type="CDD" id="cd00290">
    <property type="entry name" value="cytochrome_b_C"/>
    <property type="match status" value="1"/>
</dbReference>
<dbReference type="PANTHER" id="PTHR19271:SF16">
    <property type="entry name" value="CYTOCHROME B"/>
    <property type="match status" value="1"/>
</dbReference>
<comment type="cofactor">
    <cofactor evidence="18">
        <name>heme</name>
        <dbReference type="ChEBI" id="CHEBI:30413"/>
    </cofactor>
    <text evidence="18">Binds 2 heme groups non-covalently.</text>
</comment>
<keyword evidence="13" id="KW-0830">Ubiquinone</keyword>
<dbReference type="GO" id="GO:0005743">
    <property type="term" value="C:mitochondrial inner membrane"/>
    <property type="evidence" value="ECO:0007669"/>
    <property type="project" value="UniProtKB-SubCell"/>
</dbReference>
<feature type="domain" description="Cytochrome b/b6 C-terminal region profile" evidence="21">
    <location>
        <begin position="222"/>
        <end position="389"/>
    </location>
</feature>
<evidence type="ECO:0000256" key="16">
    <source>
        <dbReference type="ARBA" id="ARBA00061233"/>
    </source>
</evidence>
<feature type="binding site" description="axial binding residue" evidence="18">
    <location>
        <position position="194"/>
    </location>
    <ligand>
        <name>heme b</name>
        <dbReference type="ChEBI" id="CHEBI:60344"/>
        <label>b562</label>
    </ligand>
    <ligandPart>
        <name>Fe</name>
        <dbReference type="ChEBI" id="CHEBI:18248"/>
    </ligandPart>
</feature>
<evidence type="ECO:0000256" key="14">
    <source>
        <dbReference type="ARBA" id="ARBA00023128"/>
    </source>
</evidence>
<dbReference type="FunFam" id="1.20.810.10:FF:000002">
    <property type="entry name" value="Cytochrome b"/>
    <property type="match status" value="1"/>
</dbReference>
<keyword evidence="6 19" id="KW-0679">Respiratory chain</keyword>
<accession>A0A7D7JCG8</accession>
<comment type="subcellular location">
    <subcellularLocation>
        <location evidence="2">Mitochondrion inner membrane</location>
        <topology evidence="2">Multi-pass membrane protein</topology>
    </subcellularLocation>
</comment>
<keyword evidence="8 18" id="KW-0479">Metal-binding</keyword>
<reference evidence="22" key="1">
    <citation type="submission" date="2020-04" db="EMBL/GenBank/DDBJ databases">
        <title>DNAmark Project.</title>
        <authorList>
            <person name="Leerhoei F."/>
        </authorList>
    </citation>
    <scope>NUCLEOTIDE SEQUENCE</scope>
    <source>
        <strain evidence="22">DM1199</strain>
    </source>
</reference>
<dbReference type="InterPro" id="IPR016174">
    <property type="entry name" value="Di-haem_cyt_TM"/>
</dbReference>
<evidence type="ECO:0000256" key="19">
    <source>
        <dbReference type="RuleBase" id="RU362117"/>
    </source>
</evidence>
<keyword evidence="12 18" id="KW-0408">Iron</keyword>
<feature type="transmembrane region" description="Helical" evidence="19">
    <location>
        <begin position="89"/>
        <end position="110"/>
    </location>
</feature>
<evidence type="ECO:0000313" key="22">
    <source>
        <dbReference type="EMBL" id="QMP96495.1"/>
    </source>
</evidence>
<evidence type="ECO:0000259" key="21">
    <source>
        <dbReference type="PROSITE" id="PS51003"/>
    </source>
</evidence>
<dbReference type="GO" id="GO:0045275">
    <property type="term" value="C:respiratory chain complex III"/>
    <property type="evidence" value="ECO:0007669"/>
    <property type="project" value="InterPro"/>
</dbReference>
<feature type="binding site" description="axial binding residue" evidence="18">
    <location>
        <position position="95"/>
    </location>
    <ligand>
        <name>heme b</name>
        <dbReference type="ChEBI" id="CHEBI:60344"/>
        <label>b562</label>
    </ligand>
    <ligandPart>
        <name>Fe</name>
        <dbReference type="ChEBI" id="CHEBI:18248"/>
    </ligandPart>
</feature>
<evidence type="ECO:0000256" key="9">
    <source>
        <dbReference type="ARBA" id="ARBA00022792"/>
    </source>
</evidence>
<feature type="transmembrane region" description="Helical" evidence="19">
    <location>
        <begin position="125"/>
        <end position="145"/>
    </location>
</feature>
<dbReference type="InterPro" id="IPR036150">
    <property type="entry name" value="Cyt_b/b6_C_sf"/>
</dbReference>
<feature type="transmembrane region" description="Helical" evidence="19">
    <location>
        <begin position="157"/>
        <end position="178"/>
    </location>
</feature>
<dbReference type="SUPFAM" id="SSF81648">
    <property type="entry name" value="a domain/subunit of cytochrome bc1 complex (Ubiquinol-cytochrome c reductase)"/>
    <property type="match status" value="1"/>
</dbReference>
<evidence type="ECO:0000256" key="12">
    <source>
        <dbReference type="ARBA" id="ARBA00023004"/>
    </source>
</evidence>
<keyword evidence="10 19" id="KW-0249">Electron transport</keyword>
<organism evidence="22">
    <name type="scientific">Erpobdella octoculata</name>
    <dbReference type="NCBI Taxonomy" id="39305"/>
    <lineage>
        <taxon>Eukaryota</taxon>
        <taxon>Metazoa</taxon>
        <taxon>Spiralia</taxon>
        <taxon>Lophotrochozoa</taxon>
        <taxon>Annelida</taxon>
        <taxon>Clitellata</taxon>
        <taxon>Hirudinea</taxon>
        <taxon>Hirudinida</taxon>
        <taxon>Erpobdelliformes</taxon>
        <taxon>Erpobdellidae</taxon>
        <taxon>Erpobdella</taxon>
    </lineage>
</organism>
<evidence type="ECO:0000256" key="6">
    <source>
        <dbReference type="ARBA" id="ARBA00022660"/>
    </source>
</evidence>
<dbReference type="InterPro" id="IPR005797">
    <property type="entry name" value="Cyt_b/b6_N"/>
</dbReference>
<evidence type="ECO:0000256" key="4">
    <source>
        <dbReference type="ARBA" id="ARBA00022448"/>
    </source>
</evidence>
<evidence type="ECO:0000256" key="8">
    <source>
        <dbReference type="ARBA" id="ARBA00022723"/>
    </source>
</evidence>